<organism evidence="2 3">
    <name type="scientific">Gossypium stocksii</name>
    <dbReference type="NCBI Taxonomy" id="47602"/>
    <lineage>
        <taxon>Eukaryota</taxon>
        <taxon>Viridiplantae</taxon>
        <taxon>Streptophyta</taxon>
        <taxon>Embryophyta</taxon>
        <taxon>Tracheophyta</taxon>
        <taxon>Spermatophyta</taxon>
        <taxon>Magnoliopsida</taxon>
        <taxon>eudicotyledons</taxon>
        <taxon>Gunneridae</taxon>
        <taxon>Pentapetalae</taxon>
        <taxon>rosids</taxon>
        <taxon>malvids</taxon>
        <taxon>Malvales</taxon>
        <taxon>Malvaceae</taxon>
        <taxon>Malvoideae</taxon>
        <taxon>Gossypium</taxon>
    </lineage>
</organism>
<feature type="transmembrane region" description="Helical" evidence="1">
    <location>
        <begin position="80"/>
        <end position="108"/>
    </location>
</feature>
<dbReference type="EMBL" id="JAIQCV010000011">
    <property type="protein sequence ID" value="KAH1045397.1"/>
    <property type="molecule type" value="Genomic_DNA"/>
</dbReference>
<dbReference type="PANTHER" id="PTHR34115">
    <property type="entry name" value="PROTEIN, PUTATIVE-RELATED"/>
    <property type="match status" value="1"/>
</dbReference>
<proteinExistence type="predicted"/>
<keyword evidence="3" id="KW-1185">Reference proteome</keyword>
<reference evidence="2 3" key="1">
    <citation type="journal article" date="2021" name="Plant Biotechnol. J.">
        <title>Multi-omics assisted identification of the key and species-specific regulatory components of drought-tolerant mechanisms in Gossypium stocksii.</title>
        <authorList>
            <person name="Yu D."/>
            <person name="Ke L."/>
            <person name="Zhang D."/>
            <person name="Wu Y."/>
            <person name="Sun Y."/>
            <person name="Mei J."/>
            <person name="Sun J."/>
            <person name="Sun Y."/>
        </authorList>
    </citation>
    <scope>NUCLEOTIDE SEQUENCE [LARGE SCALE GENOMIC DNA]</scope>
    <source>
        <strain evidence="3">cv. E1</strain>
        <tissue evidence="2">Leaf</tissue>
    </source>
</reference>
<keyword evidence="1" id="KW-0472">Membrane</keyword>
<feature type="transmembrane region" description="Helical" evidence="1">
    <location>
        <begin position="263"/>
        <end position="283"/>
    </location>
</feature>
<accession>A0A9D3UHU2</accession>
<feature type="transmembrane region" description="Helical" evidence="1">
    <location>
        <begin position="156"/>
        <end position="175"/>
    </location>
</feature>
<gene>
    <name evidence="2" type="ORF">J1N35_036181</name>
</gene>
<evidence type="ECO:0000256" key="1">
    <source>
        <dbReference type="SAM" id="Phobius"/>
    </source>
</evidence>
<dbReference type="OrthoDB" id="997095at2759"/>
<dbReference type="AlphaFoldDB" id="A0A9D3UHU2"/>
<keyword evidence="1" id="KW-1133">Transmembrane helix</keyword>
<sequence>MSPGDTPSLSINNNSSSSRFSFLMVVFLALMNLKFQSQNTIESRSPFETQGVIMEIFVVCVLVYAMTLCTPYFPEVIDEINLLAGSLATVLLTFTFFPTLGWALLFIWTIHFVKLIYSAIPKLCELRQAPPSLFNLRVLLGRHAHPNEERCCNKHIYASLGFLISVFVALIQVKYQSKNTAVLFETHPAIMLIFITAMLVSTATAAIKTSNNNSSIHRIIVTKISLLSGSLATFVLLLVILPPIGWLILLIWTFFLVKQIYDGMLQLPCLITLAVFYVICQIFRRGRDLNQGGNRLSV</sequence>
<feature type="transmembrane region" description="Helical" evidence="1">
    <location>
        <begin position="20"/>
        <end position="35"/>
    </location>
</feature>
<feature type="transmembrane region" description="Helical" evidence="1">
    <location>
        <begin position="227"/>
        <end position="257"/>
    </location>
</feature>
<comment type="caution">
    <text evidence="2">The sequence shown here is derived from an EMBL/GenBank/DDBJ whole genome shotgun (WGS) entry which is preliminary data.</text>
</comment>
<protein>
    <submittedName>
        <fullName evidence="2">Uncharacterized protein</fullName>
    </submittedName>
</protein>
<feature type="transmembrane region" description="Helical" evidence="1">
    <location>
        <begin position="56"/>
        <end position="74"/>
    </location>
</feature>
<evidence type="ECO:0000313" key="3">
    <source>
        <dbReference type="Proteomes" id="UP000828251"/>
    </source>
</evidence>
<evidence type="ECO:0000313" key="2">
    <source>
        <dbReference type="EMBL" id="KAH1045397.1"/>
    </source>
</evidence>
<dbReference type="Proteomes" id="UP000828251">
    <property type="component" value="Unassembled WGS sequence"/>
</dbReference>
<dbReference type="PANTHER" id="PTHR34115:SF13">
    <property type="entry name" value="RPB1A"/>
    <property type="match status" value="1"/>
</dbReference>
<feature type="transmembrane region" description="Helical" evidence="1">
    <location>
        <begin position="187"/>
        <end position="207"/>
    </location>
</feature>
<keyword evidence="1" id="KW-0812">Transmembrane</keyword>
<dbReference type="InterPro" id="IPR053258">
    <property type="entry name" value="Ca-permeable_cation_channel"/>
</dbReference>
<name>A0A9D3UHU2_9ROSI</name>